<sequence>MRTKTEQLKELLFDWGFREDVCEKSPSLSQNYVHFFIEEDGVVICKYIPPHNIRRTEWSANIKDEDFGIRFYSTVFFSRIEFHYHNFAIMRYLLQLKFADGGIDSLEIVFSLTSCKGKKIKEQSMIYNLDKKYFLKQITSIVTNHD</sequence>
<name>A0A5J4RW07_9ZZZZ</name>
<proteinExistence type="predicted"/>
<dbReference type="EMBL" id="SNRY01000673">
    <property type="protein sequence ID" value="KAA6337758.1"/>
    <property type="molecule type" value="Genomic_DNA"/>
</dbReference>
<gene>
    <name evidence="1" type="ORF">EZS27_014187</name>
</gene>
<comment type="caution">
    <text evidence="1">The sequence shown here is derived from an EMBL/GenBank/DDBJ whole genome shotgun (WGS) entry which is preliminary data.</text>
</comment>
<dbReference type="AlphaFoldDB" id="A0A5J4RW07"/>
<protein>
    <submittedName>
        <fullName evidence="1">Uncharacterized protein</fullName>
    </submittedName>
</protein>
<evidence type="ECO:0000313" key="1">
    <source>
        <dbReference type="EMBL" id="KAA6337758.1"/>
    </source>
</evidence>
<organism evidence="1">
    <name type="scientific">termite gut metagenome</name>
    <dbReference type="NCBI Taxonomy" id="433724"/>
    <lineage>
        <taxon>unclassified sequences</taxon>
        <taxon>metagenomes</taxon>
        <taxon>organismal metagenomes</taxon>
    </lineage>
</organism>
<accession>A0A5J4RW07</accession>
<reference evidence="1" key="1">
    <citation type="submission" date="2019-03" db="EMBL/GenBank/DDBJ databases">
        <title>Single cell metagenomics reveals metabolic interactions within the superorganism composed of flagellate Streblomastix strix and complex community of Bacteroidetes bacteria on its surface.</title>
        <authorList>
            <person name="Treitli S.C."/>
            <person name="Kolisko M."/>
            <person name="Husnik F."/>
            <person name="Keeling P."/>
            <person name="Hampl V."/>
        </authorList>
    </citation>
    <scope>NUCLEOTIDE SEQUENCE</scope>
    <source>
        <strain evidence="1">STM</strain>
    </source>
</reference>